<comment type="subcellular location">
    <subcellularLocation>
        <location evidence="1">Membrane</location>
        <topology evidence="1">Multi-pass membrane protein</topology>
    </subcellularLocation>
</comment>
<keyword evidence="4 8" id="KW-0812">Transmembrane</keyword>
<keyword evidence="9" id="KW-0732">Signal</keyword>
<evidence type="ECO:0000256" key="9">
    <source>
        <dbReference type="SAM" id="SignalP"/>
    </source>
</evidence>
<dbReference type="InterPro" id="IPR029020">
    <property type="entry name" value="Ammonium/urea_transptr"/>
</dbReference>
<accession>A0A0E9M2I9</accession>
<dbReference type="GO" id="GO:0008519">
    <property type="term" value="F:ammonium channel activity"/>
    <property type="evidence" value="ECO:0007669"/>
    <property type="project" value="InterPro"/>
</dbReference>
<evidence type="ECO:0000256" key="4">
    <source>
        <dbReference type="ARBA" id="ARBA00022692"/>
    </source>
</evidence>
<evidence type="ECO:0000256" key="2">
    <source>
        <dbReference type="ARBA" id="ARBA00005887"/>
    </source>
</evidence>
<feature type="transmembrane region" description="Helical" evidence="8">
    <location>
        <begin position="30"/>
        <end position="53"/>
    </location>
</feature>
<name>A0A0E9M2I9_9BACT</name>
<evidence type="ECO:0000256" key="3">
    <source>
        <dbReference type="ARBA" id="ARBA00022448"/>
    </source>
</evidence>
<dbReference type="STRING" id="1236989.JCM15548_13973"/>
<dbReference type="Pfam" id="PF00909">
    <property type="entry name" value="Ammonium_transp"/>
    <property type="match status" value="1"/>
</dbReference>
<sequence length="132" mass="14511">MKKLVTAVLMLLLVPTLSFASEENGIDTGVTAWMITSTALVLLMIPGLAMFYGGLVRSKNVLGTMMHSFAAMGVMSVLWVAVGYSMSFGENILGGWIGWNWDYFFLKGIDTTIMEEGVPEYVFSMFQGKFAL</sequence>
<evidence type="ECO:0000256" key="1">
    <source>
        <dbReference type="ARBA" id="ARBA00004141"/>
    </source>
</evidence>
<evidence type="ECO:0000313" key="11">
    <source>
        <dbReference type="EMBL" id="GAO31596.1"/>
    </source>
</evidence>
<dbReference type="AlphaFoldDB" id="A0A0E9M2I9"/>
<dbReference type="InterPro" id="IPR024041">
    <property type="entry name" value="NH4_transpt_AmtB-like_dom"/>
</dbReference>
<reference evidence="11 12" key="1">
    <citation type="journal article" date="2015" name="Microbes Environ.">
        <title>Distribution and evolution of nitrogen fixation genes in the phylum bacteroidetes.</title>
        <authorList>
            <person name="Inoue J."/>
            <person name="Oshima K."/>
            <person name="Suda W."/>
            <person name="Sakamoto M."/>
            <person name="Iino T."/>
            <person name="Noda S."/>
            <person name="Hongoh Y."/>
            <person name="Hattori M."/>
            <person name="Ohkuma M."/>
        </authorList>
    </citation>
    <scope>NUCLEOTIDE SEQUENCE [LARGE SCALE GENOMIC DNA]</scope>
    <source>
        <strain evidence="11">JCM 15548</strain>
    </source>
</reference>
<organism evidence="11 12">
    <name type="scientific">Geofilum rubicundum JCM 15548</name>
    <dbReference type="NCBI Taxonomy" id="1236989"/>
    <lineage>
        <taxon>Bacteria</taxon>
        <taxon>Pseudomonadati</taxon>
        <taxon>Bacteroidota</taxon>
        <taxon>Bacteroidia</taxon>
        <taxon>Marinilabiliales</taxon>
        <taxon>Marinilabiliaceae</taxon>
        <taxon>Geofilum</taxon>
    </lineage>
</organism>
<dbReference type="PANTHER" id="PTHR43029">
    <property type="entry name" value="AMMONIUM TRANSPORTER MEP2"/>
    <property type="match status" value="1"/>
</dbReference>
<proteinExistence type="inferred from homology"/>
<evidence type="ECO:0000313" key="12">
    <source>
        <dbReference type="Proteomes" id="UP000032900"/>
    </source>
</evidence>
<dbReference type="SUPFAM" id="SSF111352">
    <property type="entry name" value="Ammonium transporter"/>
    <property type="match status" value="1"/>
</dbReference>
<keyword evidence="5 8" id="KW-1133">Transmembrane helix</keyword>
<comment type="similarity">
    <text evidence="2">Belongs to the ammonia transporter channel (TC 1.A.11.2) family.</text>
</comment>
<dbReference type="GO" id="GO:0005886">
    <property type="term" value="C:plasma membrane"/>
    <property type="evidence" value="ECO:0007669"/>
    <property type="project" value="TreeGrafter"/>
</dbReference>
<protein>
    <submittedName>
        <fullName evidence="11">Ammonium transporter</fullName>
    </submittedName>
</protein>
<feature type="domain" description="Ammonium transporter AmtB-like" evidence="10">
    <location>
        <begin position="32"/>
        <end position="131"/>
    </location>
</feature>
<keyword evidence="6 8" id="KW-0472">Membrane</keyword>
<evidence type="ECO:0000256" key="8">
    <source>
        <dbReference type="SAM" id="Phobius"/>
    </source>
</evidence>
<keyword evidence="7" id="KW-0924">Ammonia transport</keyword>
<dbReference type="InterPro" id="IPR001905">
    <property type="entry name" value="Ammonium_transpt"/>
</dbReference>
<comment type="caution">
    <text evidence="11">The sequence shown here is derived from an EMBL/GenBank/DDBJ whole genome shotgun (WGS) entry which is preliminary data.</text>
</comment>
<dbReference type="EMBL" id="BAZW01000053">
    <property type="protein sequence ID" value="GAO31596.1"/>
    <property type="molecule type" value="Genomic_DNA"/>
</dbReference>
<evidence type="ECO:0000256" key="7">
    <source>
        <dbReference type="ARBA" id="ARBA00023177"/>
    </source>
</evidence>
<keyword evidence="3" id="KW-0813">Transport</keyword>
<evidence type="ECO:0000256" key="6">
    <source>
        <dbReference type="ARBA" id="ARBA00023136"/>
    </source>
</evidence>
<feature type="chain" id="PRO_5002428747" evidence="9">
    <location>
        <begin position="21"/>
        <end position="132"/>
    </location>
</feature>
<evidence type="ECO:0000256" key="5">
    <source>
        <dbReference type="ARBA" id="ARBA00022989"/>
    </source>
</evidence>
<keyword evidence="12" id="KW-1185">Reference proteome</keyword>
<dbReference type="Gene3D" id="1.10.3430.10">
    <property type="entry name" value="Ammonium transporter AmtB like domains"/>
    <property type="match status" value="1"/>
</dbReference>
<evidence type="ECO:0000259" key="10">
    <source>
        <dbReference type="Pfam" id="PF00909"/>
    </source>
</evidence>
<dbReference type="PANTHER" id="PTHR43029:SF10">
    <property type="entry name" value="AMMONIUM TRANSPORTER MEP2"/>
    <property type="match status" value="1"/>
</dbReference>
<dbReference type="Proteomes" id="UP000032900">
    <property type="component" value="Unassembled WGS sequence"/>
</dbReference>
<feature type="signal peptide" evidence="9">
    <location>
        <begin position="1"/>
        <end position="20"/>
    </location>
</feature>
<gene>
    <name evidence="11" type="ORF">JCM15548_13973</name>
</gene>